<name>A0AAD9WRE2_9ROSI</name>
<proteinExistence type="predicted"/>
<evidence type="ECO:0000313" key="2">
    <source>
        <dbReference type="Proteomes" id="UP001280121"/>
    </source>
</evidence>
<dbReference type="EMBL" id="JANJYI010000007">
    <property type="protein sequence ID" value="KAK2640889.1"/>
    <property type="molecule type" value="Genomic_DNA"/>
</dbReference>
<accession>A0AAD9WRE2</accession>
<organism evidence="1 2">
    <name type="scientific">Dipteronia dyeriana</name>
    <dbReference type="NCBI Taxonomy" id="168575"/>
    <lineage>
        <taxon>Eukaryota</taxon>
        <taxon>Viridiplantae</taxon>
        <taxon>Streptophyta</taxon>
        <taxon>Embryophyta</taxon>
        <taxon>Tracheophyta</taxon>
        <taxon>Spermatophyta</taxon>
        <taxon>Magnoliopsida</taxon>
        <taxon>eudicotyledons</taxon>
        <taxon>Gunneridae</taxon>
        <taxon>Pentapetalae</taxon>
        <taxon>rosids</taxon>
        <taxon>malvids</taxon>
        <taxon>Sapindales</taxon>
        <taxon>Sapindaceae</taxon>
        <taxon>Hippocastanoideae</taxon>
        <taxon>Acereae</taxon>
        <taxon>Dipteronia</taxon>
    </lineage>
</organism>
<gene>
    <name evidence="1" type="ORF">Ddye_022652</name>
</gene>
<dbReference type="AlphaFoldDB" id="A0AAD9WRE2"/>
<protein>
    <submittedName>
        <fullName evidence="1">Uncharacterized protein</fullName>
    </submittedName>
</protein>
<comment type="caution">
    <text evidence="1">The sequence shown here is derived from an EMBL/GenBank/DDBJ whole genome shotgun (WGS) entry which is preliminary data.</text>
</comment>
<dbReference type="Proteomes" id="UP001280121">
    <property type="component" value="Unassembled WGS sequence"/>
</dbReference>
<evidence type="ECO:0000313" key="1">
    <source>
        <dbReference type="EMBL" id="KAK2640889.1"/>
    </source>
</evidence>
<reference evidence="1" key="1">
    <citation type="journal article" date="2023" name="Plant J.">
        <title>Genome sequences and population genomics provide insights into the demographic history, inbreeding, and mutation load of two 'living fossil' tree species of Dipteronia.</title>
        <authorList>
            <person name="Feng Y."/>
            <person name="Comes H.P."/>
            <person name="Chen J."/>
            <person name="Zhu S."/>
            <person name="Lu R."/>
            <person name="Zhang X."/>
            <person name="Li P."/>
            <person name="Qiu J."/>
            <person name="Olsen K.M."/>
            <person name="Qiu Y."/>
        </authorList>
    </citation>
    <scope>NUCLEOTIDE SEQUENCE</scope>
    <source>
        <strain evidence="1">KIB01</strain>
    </source>
</reference>
<sequence length="148" mass="16802">MIVIWRIWVLLVLNIRGVIKEKGLRLSLSVSTEVFVIMLGETFSQILWSVILTSGNRIIDHCCLTFLVIRLGRTEVGQERVAFFSLRNGECKKIIESAWRRDYGIRGGMGELLGKVKACGKKRDSLRKDIKEKRLALNMANIADSSVH</sequence>
<keyword evidence="2" id="KW-1185">Reference proteome</keyword>